<accession>A0A1D9P3L4</accession>
<evidence type="ECO:0000256" key="5">
    <source>
        <dbReference type="SAM" id="Phobius"/>
    </source>
</evidence>
<sequence length="571" mass="65864">MVQNHEVKKIRSIYITFIIFLMMVVLSFSFIYIYSTSTLQESLTSVAISQMEHSTLLIGNKVKEIEIEADGILHSGNLKNLQLALTEGTDVYDFVSAARTMKGYLNDRQSSNVGMAFFVLYWPRSGRIISNVAGAGISSGLFDDLEDNKWVIYGNEIYYFRKYTTSWDKNDDEPYLIIKMDGDYLYKIKNMTVNLGNGGTMLLYGDYNSIFSTSEKEKTLLSELSHQKLDIQYYIIKIDGQDYRVVKSKESANGLYLISYYPINEMNKPINSITWIIGISLLAVLIVGTFIMLQYYRHILLQLNMMTEKLKQLESGDLTVQIDKDKLPDNEFSYVFKQFNSMVNKIRELLASSIKEQQLRNQAEVRQLQLQINPHFLYNSLSYIVTVADKPKAVTEMAAHLANYYRYCTKNKTRATIGEEIGYAKSYLSIIAMRKNIEYYLDVPESLYNVRIIPLILQPLIENAIEHGIEEREYAKHIQVKMYMMGTGEIRTEVSDDGHGLSDEAIEKLEKQISKKTRDAEESVGLWNVNQRLINYYDETARLQFTKSQWGGLRVYFIFRPEDGNDTTYSG</sequence>
<protein>
    <submittedName>
        <fullName evidence="7">Two component system histidine kinase</fullName>
    </submittedName>
</protein>
<dbReference type="PROSITE" id="PS50885">
    <property type="entry name" value="HAMP"/>
    <property type="match status" value="1"/>
</dbReference>
<dbReference type="Gene3D" id="6.10.340.10">
    <property type="match status" value="1"/>
</dbReference>
<keyword evidence="4 7" id="KW-0418">Kinase</keyword>
<dbReference type="Pfam" id="PF06580">
    <property type="entry name" value="His_kinase"/>
    <property type="match status" value="1"/>
</dbReference>
<feature type="transmembrane region" description="Helical" evidence="5">
    <location>
        <begin position="12"/>
        <end position="34"/>
    </location>
</feature>
<dbReference type="KEGG" id="bhu:bhn_I2039"/>
<proteinExistence type="predicted"/>
<dbReference type="OrthoDB" id="9809348at2"/>
<dbReference type="EMBL" id="CP017831">
    <property type="protein sequence ID" value="AOZ97072.1"/>
    <property type="molecule type" value="Genomic_DNA"/>
</dbReference>
<comment type="subcellular location">
    <subcellularLocation>
        <location evidence="1">Membrane</location>
    </subcellularLocation>
</comment>
<keyword evidence="3" id="KW-0808">Transferase</keyword>
<reference evidence="8" key="1">
    <citation type="submission" date="2016-10" db="EMBL/GenBank/DDBJ databases">
        <title>The complete genome sequence of the rumen bacterium Butyrivibrio hungatei MB2003.</title>
        <authorList>
            <person name="Palevich N."/>
            <person name="Kelly W.J."/>
            <person name="Leahy S.C."/>
            <person name="Altermann E."/>
            <person name="Rakonjac J."/>
            <person name="Attwood G.T."/>
        </authorList>
    </citation>
    <scope>NUCLEOTIDE SEQUENCE [LARGE SCALE GENOMIC DNA]</scope>
    <source>
        <strain evidence="8">MB2003</strain>
    </source>
</reference>
<keyword evidence="5" id="KW-0472">Membrane</keyword>
<feature type="domain" description="HAMP" evidence="6">
    <location>
        <begin position="297"/>
        <end position="351"/>
    </location>
</feature>
<dbReference type="Gene3D" id="3.30.565.10">
    <property type="entry name" value="Histidine kinase-like ATPase, C-terminal domain"/>
    <property type="match status" value="1"/>
</dbReference>
<dbReference type="InterPro" id="IPR010559">
    <property type="entry name" value="Sig_transdc_His_kin_internal"/>
</dbReference>
<evidence type="ECO:0000256" key="1">
    <source>
        <dbReference type="ARBA" id="ARBA00004370"/>
    </source>
</evidence>
<dbReference type="PANTHER" id="PTHR34220">
    <property type="entry name" value="SENSOR HISTIDINE KINASE YPDA"/>
    <property type="match status" value="1"/>
</dbReference>
<keyword evidence="8" id="KW-1185">Reference proteome</keyword>
<dbReference type="Proteomes" id="UP000179284">
    <property type="component" value="Chromosome I"/>
</dbReference>
<dbReference type="RefSeq" id="WP_071176709.1">
    <property type="nucleotide sequence ID" value="NZ_CP017831.1"/>
</dbReference>
<gene>
    <name evidence="7" type="ORF">bhn_I2039</name>
</gene>
<dbReference type="InterPro" id="IPR050640">
    <property type="entry name" value="Bact_2-comp_sensor_kinase"/>
</dbReference>
<dbReference type="SUPFAM" id="SSF55874">
    <property type="entry name" value="ATPase domain of HSP90 chaperone/DNA topoisomerase II/histidine kinase"/>
    <property type="match status" value="1"/>
</dbReference>
<dbReference type="SMART" id="SM00304">
    <property type="entry name" value="HAMP"/>
    <property type="match status" value="1"/>
</dbReference>
<feature type="transmembrane region" description="Helical" evidence="5">
    <location>
        <begin position="273"/>
        <end position="296"/>
    </location>
</feature>
<evidence type="ECO:0000313" key="7">
    <source>
        <dbReference type="EMBL" id="AOZ97072.1"/>
    </source>
</evidence>
<dbReference type="GO" id="GO:0016020">
    <property type="term" value="C:membrane"/>
    <property type="evidence" value="ECO:0007669"/>
    <property type="project" value="UniProtKB-SubCell"/>
</dbReference>
<evidence type="ECO:0000256" key="4">
    <source>
        <dbReference type="ARBA" id="ARBA00022777"/>
    </source>
</evidence>
<dbReference type="AlphaFoldDB" id="A0A1D9P3L4"/>
<keyword evidence="2" id="KW-0597">Phosphoprotein</keyword>
<keyword evidence="5" id="KW-1133">Transmembrane helix</keyword>
<evidence type="ECO:0000256" key="2">
    <source>
        <dbReference type="ARBA" id="ARBA00022553"/>
    </source>
</evidence>
<dbReference type="InterPro" id="IPR003594">
    <property type="entry name" value="HATPase_dom"/>
</dbReference>
<keyword evidence="5" id="KW-0812">Transmembrane</keyword>
<dbReference type="InterPro" id="IPR036890">
    <property type="entry name" value="HATPase_C_sf"/>
</dbReference>
<organism evidence="7 8">
    <name type="scientific">Butyrivibrio hungatei</name>
    <dbReference type="NCBI Taxonomy" id="185008"/>
    <lineage>
        <taxon>Bacteria</taxon>
        <taxon>Bacillati</taxon>
        <taxon>Bacillota</taxon>
        <taxon>Clostridia</taxon>
        <taxon>Lachnospirales</taxon>
        <taxon>Lachnospiraceae</taxon>
        <taxon>Butyrivibrio</taxon>
    </lineage>
</organism>
<dbReference type="InterPro" id="IPR003660">
    <property type="entry name" value="HAMP_dom"/>
</dbReference>
<dbReference type="GO" id="GO:0000155">
    <property type="term" value="F:phosphorelay sensor kinase activity"/>
    <property type="evidence" value="ECO:0007669"/>
    <property type="project" value="InterPro"/>
</dbReference>
<evidence type="ECO:0000256" key="3">
    <source>
        <dbReference type="ARBA" id="ARBA00022679"/>
    </source>
</evidence>
<evidence type="ECO:0000313" key="8">
    <source>
        <dbReference type="Proteomes" id="UP000179284"/>
    </source>
</evidence>
<dbReference type="Pfam" id="PF02518">
    <property type="entry name" value="HATPase_c"/>
    <property type="match status" value="1"/>
</dbReference>
<name>A0A1D9P3L4_9FIRM</name>
<evidence type="ECO:0000259" key="6">
    <source>
        <dbReference type="PROSITE" id="PS50885"/>
    </source>
</evidence>
<dbReference type="PANTHER" id="PTHR34220:SF9">
    <property type="entry name" value="SIGNAL TRANSDUCTION HISTIDINE KINASE INTERNAL REGION DOMAIN-CONTAINING PROTEIN"/>
    <property type="match status" value="1"/>
</dbReference>